<reference evidence="3" key="2">
    <citation type="submission" date="2015-01" db="EMBL/GenBank/DDBJ databases">
        <title>Evolutionary Origins and Diversification of the Mycorrhizal Mutualists.</title>
        <authorList>
            <consortium name="DOE Joint Genome Institute"/>
            <consortium name="Mycorrhizal Genomics Consortium"/>
            <person name="Kohler A."/>
            <person name="Kuo A."/>
            <person name="Nagy L.G."/>
            <person name="Floudas D."/>
            <person name="Copeland A."/>
            <person name="Barry K.W."/>
            <person name="Cichocki N."/>
            <person name="Veneault-Fourrey C."/>
            <person name="LaButti K."/>
            <person name="Lindquist E.A."/>
            <person name="Lipzen A."/>
            <person name="Lundell T."/>
            <person name="Morin E."/>
            <person name="Murat C."/>
            <person name="Riley R."/>
            <person name="Ohm R."/>
            <person name="Sun H."/>
            <person name="Tunlid A."/>
            <person name="Henrissat B."/>
            <person name="Grigoriev I.V."/>
            <person name="Hibbett D.S."/>
            <person name="Martin F."/>
        </authorList>
    </citation>
    <scope>NUCLEOTIDE SEQUENCE [LARGE SCALE GENOMIC DNA]</scope>
    <source>
        <strain evidence="3">Ve08.2h10</strain>
    </source>
</reference>
<evidence type="ECO:0000259" key="1">
    <source>
        <dbReference type="Pfam" id="PF20231"/>
    </source>
</evidence>
<dbReference type="Pfam" id="PF20231">
    <property type="entry name" value="DUF6589"/>
    <property type="match status" value="1"/>
</dbReference>
<evidence type="ECO:0000313" key="3">
    <source>
        <dbReference type="Proteomes" id="UP000054538"/>
    </source>
</evidence>
<dbReference type="AlphaFoldDB" id="A0A0D0DA39"/>
<evidence type="ECO:0000313" key="2">
    <source>
        <dbReference type="EMBL" id="KIK74050.1"/>
    </source>
</evidence>
<reference evidence="2 3" key="1">
    <citation type="submission" date="2014-04" db="EMBL/GenBank/DDBJ databases">
        <authorList>
            <consortium name="DOE Joint Genome Institute"/>
            <person name="Kuo A."/>
            <person name="Kohler A."/>
            <person name="Jargeat P."/>
            <person name="Nagy L.G."/>
            <person name="Floudas D."/>
            <person name="Copeland A."/>
            <person name="Barry K.W."/>
            <person name="Cichocki N."/>
            <person name="Veneault-Fourrey C."/>
            <person name="LaButti K."/>
            <person name="Lindquist E.A."/>
            <person name="Lipzen A."/>
            <person name="Lundell T."/>
            <person name="Morin E."/>
            <person name="Murat C."/>
            <person name="Sun H."/>
            <person name="Tunlid A."/>
            <person name="Henrissat B."/>
            <person name="Grigoriev I.V."/>
            <person name="Hibbett D.S."/>
            <person name="Martin F."/>
            <person name="Nordberg H.P."/>
            <person name="Cantor M.N."/>
            <person name="Hua S.X."/>
        </authorList>
    </citation>
    <scope>NUCLEOTIDE SEQUENCE [LARGE SCALE GENOMIC DNA]</scope>
    <source>
        <strain evidence="2 3">Ve08.2h10</strain>
    </source>
</reference>
<protein>
    <recommendedName>
        <fullName evidence="1">DUF6589 domain-containing protein</fullName>
    </recommendedName>
</protein>
<dbReference type="OrthoDB" id="4743193at2759"/>
<dbReference type="HOGENOM" id="CLU_074408_0_0_1"/>
<accession>A0A0D0DA39</accession>
<feature type="domain" description="DUF6589" evidence="1">
    <location>
        <begin position="162"/>
        <end position="317"/>
    </location>
</feature>
<dbReference type="STRING" id="930991.A0A0D0DA39"/>
<dbReference type="EMBL" id="KN829209">
    <property type="protein sequence ID" value="KIK74050.1"/>
    <property type="molecule type" value="Genomic_DNA"/>
</dbReference>
<dbReference type="Proteomes" id="UP000054538">
    <property type="component" value="Unassembled WGS sequence"/>
</dbReference>
<name>A0A0D0DA39_9AGAM</name>
<organism evidence="2 3">
    <name type="scientific">Paxillus rubicundulus Ve08.2h10</name>
    <dbReference type="NCBI Taxonomy" id="930991"/>
    <lineage>
        <taxon>Eukaryota</taxon>
        <taxon>Fungi</taxon>
        <taxon>Dikarya</taxon>
        <taxon>Basidiomycota</taxon>
        <taxon>Agaricomycotina</taxon>
        <taxon>Agaricomycetes</taxon>
        <taxon>Agaricomycetidae</taxon>
        <taxon>Boletales</taxon>
        <taxon>Paxilineae</taxon>
        <taxon>Paxillaceae</taxon>
        <taxon>Paxillus</taxon>
    </lineage>
</organism>
<dbReference type="InterPro" id="IPR046496">
    <property type="entry name" value="DUF6589"/>
</dbReference>
<gene>
    <name evidence="2" type="ORF">PAXRUDRAFT_176845</name>
</gene>
<proteinExistence type="predicted"/>
<keyword evidence="3" id="KW-1185">Reference proteome</keyword>
<sequence>MHSTNRKSNGLQSLSGIFLQSTHTPQKVIETLAQMGISVSVDVIHAVVRSLSAESYHAIQQLGKTLLAAYAYDNFDVNLKTTNPTVEKSTDTLKHLTSGLLFPLVHGVVCEDLRCSQVLWERSPLNPHANQLLMGVQRGWEDLLSLHKNSPNGVGLTRRDHFSLWKMLSDLIQFSPPYFSRFKDHLCAPEMIEAIPVVKTLIIAARTMDLSNSTIAGNIQSIVNLLQQGGIENPDDVDDPEMSDISEYVVLFHGDLGTGEQIQAAQQCHSIKGSPWNRMQHVIFVPGLFHLKMACADVIWWIFIQPSAVREDVMSLIQDVGIQGLQYVLKGDAKLGTNII</sequence>
<dbReference type="InParanoid" id="A0A0D0DA39"/>